<protein>
    <recommendedName>
        <fullName evidence="3">Ig-like domain-containing protein</fullName>
    </recommendedName>
</protein>
<accession>A0A8T3DD76</accession>
<keyword evidence="2" id="KW-1133">Transmembrane helix</keyword>
<dbReference type="InterPro" id="IPR003597">
    <property type="entry name" value="Ig_C1-set"/>
</dbReference>
<dbReference type="PROSITE" id="PS00290">
    <property type="entry name" value="IG_MHC"/>
    <property type="match status" value="1"/>
</dbReference>
<dbReference type="PROSITE" id="PS50835">
    <property type="entry name" value="IG_LIKE"/>
    <property type="match status" value="2"/>
</dbReference>
<comment type="caution">
    <text evidence="4">The sequence shown here is derived from an EMBL/GenBank/DDBJ whole genome shotgun (WGS) entry which is preliminary data.</text>
</comment>
<feature type="domain" description="Ig-like" evidence="3">
    <location>
        <begin position="244"/>
        <end position="324"/>
    </location>
</feature>
<feature type="transmembrane region" description="Helical" evidence="2">
    <location>
        <begin position="335"/>
        <end position="359"/>
    </location>
</feature>
<dbReference type="EMBL" id="JAERUA010000011">
    <property type="protein sequence ID" value="KAI1893477.1"/>
    <property type="molecule type" value="Genomic_DNA"/>
</dbReference>
<dbReference type="Proteomes" id="UP000829720">
    <property type="component" value="Unassembled WGS sequence"/>
</dbReference>
<feature type="domain" description="Ig-like" evidence="3">
    <location>
        <begin position="127"/>
        <end position="224"/>
    </location>
</feature>
<dbReference type="InterPro" id="IPR013783">
    <property type="entry name" value="Ig-like_fold"/>
</dbReference>
<keyword evidence="2" id="KW-0812">Transmembrane</keyword>
<dbReference type="InterPro" id="IPR007110">
    <property type="entry name" value="Ig-like_dom"/>
</dbReference>
<evidence type="ECO:0000313" key="5">
    <source>
        <dbReference type="Proteomes" id="UP000829720"/>
    </source>
</evidence>
<dbReference type="PANTHER" id="PTHR45889">
    <property type="entry name" value="IG-LIKE DOMAIN-CONTAINING PROTEIN"/>
    <property type="match status" value="1"/>
</dbReference>
<dbReference type="SMART" id="SM00409">
    <property type="entry name" value="IG"/>
    <property type="match status" value="3"/>
</dbReference>
<dbReference type="PANTHER" id="PTHR45889:SF8">
    <property type="entry name" value="IG-LIKE DOMAIN-CONTAINING PROTEIN"/>
    <property type="match status" value="1"/>
</dbReference>
<organism evidence="4 5">
    <name type="scientific">Albula goreensis</name>
    <dbReference type="NCBI Taxonomy" id="1534307"/>
    <lineage>
        <taxon>Eukaryota</taxon>
        <taxon>Metazoa</taxon>
        <taxon>Chordata</taxon>
        <taxon>Craniata</taxon>
        <taxon>Vertebrata</taxon>
        <taxon>Euteleostomi</taxon>
        <taxon>Actinopterygii</taxon>
        <taxon>Neopterygii</taxon>
        <taxon>Teleostei</taxon>
        <taxon>Albuliformes</taxon>
        <taxon>Albulidae</taxon>
        <taxon>Albula</taxon>
    </lineage>
</organism>
<gene>
    <name evidence="4" type="ORF">AGOR_G00124130</name>
</gene>
<evidence type="ECO:0000256" key="2">
    <source>
        <dbReference type="SAM" id="Phobius"/>
    </source>
</evidence>
<keyword evidence="5" id="KW-1185">Reference proteome</keyword>
<dbReference type="CDD" id="cd00096">
    <property type="entry name" value="Ig"/>
    <property type="match status" value="1"/>
</dbReference>
<dbReference type="SUPFAM" id="SSF48726">
    <property type="entry name" value="Immunoglobulin"/>
    <property type="match status" value="2"/>
</dbReference>
<dbReference type="OrthoDB" id="6370831at2759"/>
<proteinExistence type="predicted"/>
<reference evidence="4" key="1">
    <citation type="submission" date="2021-01" db="EMBL/GenBank/DDBJ databases">
        <authorList>
            <person name="Zahm M."/>
            <person name="Roques C."/>
            <person name="Cabau C."/>
            <person name="Klopp C."/>
            <person name="Donnadieu C."/>
            <person name="Jouanno E."/>
            <person name="Lampietro C."/>
            <person name="Louis A."/>
            <person name="Herpin A."/>
            <person name="Echchiki A."/>
            <person name="Berthelot C."/>
            <person name="Parey E."/>
            <person name="Roest-Crollius H."/>
            <person name="Braasch I."/>
            <person name="Postlethwait J."/>
            <person name="Bobe J."/>
            <person name="Montfort J."/>
            <person name="Bouchez O."/>
            <person name="Begum T."/>
            <person name="Mejri S."/>
            <person name="Adams A."/>
            <person name="Chen W.-J."/>
            <person name="Guiguen Y."/>
        </authorList>
    </citation>
    <scope>NUCLEOTIDE SEQUENCE</scope>
    <source>
        <tissue evidence="4">Blood</tissue>
    </source>
</reference>
<dbReference type="InterPro" id="IPR003006">
    <property type="entry name" value="Ig/MHC_CS"/>
</dbReference>
<dbReference type="SMART" id="SM00407">
    <property type="entry name" value="IGc1"/>
    <property type="match status" value="1"/>
</dbReference>
<name>A0A8T3DD76_9TELE</name>
<evidence type="ECO:0000256" key="1">
    <source>
        <dbReference type="ARBA" id="ARBA00023319"/>
    </source>
</evidence>
<dbReference type="Pfam" id="PF13927">
    <property type="entry name" value="Ig_3"/>
    <property type="match status" value="1"/>
</dbReference>
<dbReference type="Gene3D" id="2.60.40.10">
    <property type="entry name" value="Immunoglobulins"/>
    <property type="match status" value="2"/>
</dbReference>
<keyword evidence="2" id="KW-0472">Membrane</keyword>
<dbReference type="AlphaFoldDB" id="A0A8T3DD76"/>
<evidence type="ECO:0000313" key="4">
    <source>
        <dbReference type="EMBL" id="KAI1893477.1"/>
    </source>
</evidence>
<sequence>MHLLPYMTFLPLLWIKRDGFVDGADAERWVDIVHATLGAPLTLKCPYNCSGWTRASWHLRTPTCSSCIQQNKNMTRKGSLCTELLHLQFVSVNQTQYDYTCYSVESDDPHLSQKTVRRVSILPQAVPHVPVLTVAPQSSIWSDTQMEVICTTQGFYPRNLTIKWFSNGSPVAGYDKLTMRTDADGTFSAHSKVSLRPIASHHGSVFSCEVHHATLSHPLRANITLEVKYLSLHVSYSSNRESTAEVLLPHHTIRTRAGAYLKLHCHVESNPQTIGQWVRANVTPSKQNVGAGATLTMGKVKVEDAGSYSCVASMGYETRDFTVTVEVENPGEFSWLKVLAATTVLVATVLAAVAVYFSLSSRRRSNARLPVTAGESGTLADGMRAEKRPVAGESATIWEQVAVTFTPADCQSDHEVPYADILISVRGSSTPELTHIPDPTPREYRQQRWKDEGGPGTLLQVSRSADRLHIHQMDVARKLSTSSEYAVIQYHSEPLG</sequence>
<dbReference type="InterPro" id="IPR036179">
    <property type="entry name" value="Ig-like_dom_sf"/>
</dbReference>
<dbReference type="Pfam" id="PF07654">
    <property type="entry name" value="C1-set"/>
    <property type="match status" value="1"/>
</dbReference>
<dbReference type="InterPro" id="IPR003599">
    <property type="entry name" value="Ig_sub"/>
</dbReference>
<evidence type="ECO:0000259" key="3">
    <source>
        <dbReference type="PROSITE" id="PS50835"/>
    </source>
</evidence>
<dbReference type="CDD" id="cd00098">
    <property type="entry name" value="IgC1"/>
    <property type="match status" value="1"/>
</dbReference>
<keyword evidence="1" id="KW-0393">Immunoglobulin domain</keyword>